<organism evidence="3 4">
    <name type="scientific">Cohnella abietis</name>
    <dbReference type="NCBI Taxonomy" id="2507935"/>
    <lineage>
        <taxon>Bacteria</taxon>
        <taxon>Bacillati</taxon>
        <taxon>Bacillota</taxon>
        <taxon>Bacilli</taxon>
        <taxon>Bacillales</taxon>
        <taxon>Paenibacillaceae</taxon>
        <taxon>Cohnella</taxon>
    </lineage>
</organism>
<dbReference type="Proteomes" id="UP000289856">
    <property type="component" value="Chromosome"/>
</dbReference>
<sequence>MAKWLLHPLRVRYQETDQMGVVYHANYLNWFEIGRTEWVRQAGINYKEMEAKGLLLPVTDVEASFKQPALYDDWVTVATRAAEITSIRVRFESRVLSGNLTGSLGESYEGDAPPGTLLVRGGTKHVWVNREWRPVRFAREAPDWYDKMIQLAGLATSI</sequence>
<keyword evidence="4" id="KW-1185">Reference proteome</keyword>
<dbReference type="InterPro" id="IPR050563">
    <property type="entry name" value="4-hydroxybenzoyl-CoA_TE"/>
</dbReference>
<dbReference type="RefSeq" id="WP_130613232.1">
    <property type="nucleotide sequence ID" value="NZ_AP019400.1"/>
</dbReference>
<protein>
    <submittedName>
        <fullName evidence="3">Acyl-CoA thioester hydrolase</fullName>
    </submittedName>
</protein>
<dbReference type="CDD" id="cd00586">
    <property type="entry name" value="4HBT"/>
    <property type="match status" value="1"/>
</dbReference>
<dbReference type="PROSITE" id="PS01328">
    <property type="entry name" value="4HBCOA_THIOESTERASE"/>
    <property type="match status" value="1"/>
</dbReference>
<evidence type="ECO:0000256" key="1">
    <source>
        <dbReference type="ARBA" id="ARBA00005953"/>
    </source>
</evidence>
<accession>A0A3T1DA45</accession>
<dbReference type="GO" id="GO:0047617">
    <property type="term" value="F:fatty acyl-CoA hydrolase activity"/>
    <property type="evidence" value="ECO:0007669"/>
    <property type="project" value="TreeGrafter"/>
</dbReference>
<dbReference type="InterPro" id="IPR029069">
    <property type="entry name" value="HotDog_dom_sf"/>
</dbReference>
<comment type="similarity">
    <text evidence="1">Belongs to the 4-hydroxybenzoyl-CoA thioesterase family.</text>
</comment>
<dbReference type="PANTHER" id="PTHR31793">
    <property type="entry name" value="4-HYDROXYBENZOYL-COA THIOESTERASE FAMILY MEMBER"/>
    <property type="match status" value="1"/>
</dbReference>
<dbReference type="SUPFAM" id="SSF54637">
    <property type="entry name" value="Thioesterase/thiol ester dehydrase-isomerase"/>
    <property type="match status" value="1"/>
</dbReference>
<dbReference type="Gene3D" id="3.10.129.10">
    <property type="entry name" value="Hotdog Thioesterase"/>
    <property type="match status" value="1"/>
</dbReference>
<evidence type="ECO:0000256" key="2">
    <source>
        <dbReference type="ARBA" id="ARBA00022801"/>
    </source>
</evidence>
<name>A0A3T1DA45_9BACL</name>
<dbReference type="InterPro" id="IPR008272">
    <property type="entry name" value="HB-CoA_thioesterase_AS"/>
</dbReference>
<dbReference type="PANTHER" id="PTHR31793:SF27">
    <property type="entry name" value="NOVEL THIOESTERASE SUPERFAMILY DOMAIN AND SAPOSIN A-TYPE DOMAIN CONTAINING PROTEIN (0610012H03RIK)"/>
    <property type="match status" value="1"/>
</dbReference>
<gene>
    <name evidence="3" type="ORF">KCTCHS21_43850</name>
</gene>
<evidence type="ECO:0000313" key="3">
    <source>
        <dbReference type="EMBL" id="BBI34986.1"/>
    </source>
</evidence>
<dbReference type="EMBL" id="AP019400">
    <property type="protein sequence ID" value="BBI34986.1"/>
    <property type="molecule type" value="Genomic_DNA"/>
</dbReference>
<dbReference type="NCBIfam" id="TIGR00051">
    <property type="entry name" value="YbgC/FadM family acyl-CoA thioesterase"/>
    <property type="match status" value="1"/>
</dbReference>
<dbReference type="PIRSF" id="PIRSF003230">
    <property type="entry name" value="YbgC"/>
    <property type="match status" value="1"/>
</dbReference>
<proteinExistence type="inferred from homology"/>
<dbReference type="InterPro" id="IPR006684">
    <property type="entry name" value="YbgC/YbaW"/>
</dbReference>
<reference evidence="3 4" key="1">
    <citation type="submission" date="2019-01" db="EMBL/GenBank/DDBJ databases">
        <title>Complete genome sequence of Cohnella hallensis HS21 isolated from Korean fir (Abies koreana) rhizospheric soil.</title>
        <authorList>
            <person name="Jiang L."/>
            <person name="Kang S.W."/>
            <person name="Kim S."/>
            <person name="Jung J."/>
            <person name="Kim C.Y."/>
            <person name="Kim D.H."/>
            <person name="Kim S.W."/>
            <person name="Lee J."/>
        </authorList>
    </citation>
    <scope>NUCLEOTIDE SEQUENCE [LARGE SCALE GENOMIC DNA]</scope>
    <source>
        <strain evidence="3 4">HS21</strain>
    </source>
</reference>
<dbReference type="OrthoDB" id="9800856at2"/>
<dbReference type="AlphaFoldDB" id="A0A3T1DA45"/>
<evidence type="ECO:0000313" key="4">
    <source>
        <dbReference type="Proteomes" id="UP000289856"/>
    </source>
</evidence>
<keyword evidence="2 3" id="KW-0378">Hydrolase</keyword>
<dbReference type="KEGG" id="cohn:KCTCHS21_43850"/>
<dbReference type="Pfam" id="PF13279">
    <property type="entry name" value="4HBT_2"/>
    <property type="match status" value="1"/>
</dbReference>